<organism evidence="2 3">
    <name type="scientific">Thermofilum adornatum 1505</name>
    <dbReference type="NCBI Taxonomy" id="697581"/>
    <lineage>
        <taxon>Archaea</taxon>
        <taxon>Thermoproteota</taxon>
        <taxon>Thermoprotei</taxon>
        <taxon>Thermofilales</taxon>
        <taxon>Thermofilaceae</taxon>
        <taxon>Thermofilum</taxon>
    </lineage>
</organism>
<keyword evidence="2" id="KW-0328">Glycosyltransferase</keyword>
<proteinExistence type="predicted"/>
<dbReference type="Pfam" id="PF01048">
    <property type="entry name" value="PNP_UDP_1"/>
    <property type="match status" value="1"/>
</dbReference>
<dbReference type="RefSeq" id="WP_148681959.1">
    <property type="nucleotide sequence ID" value="NZ_CP007493.1"/>
</dbReference>
<dbReference type="PANTHER" id="PTHR43691:SF11">
    <property type="entry name" value="FI09636P-RELATED"/>
    <property type="match status" value="1"/>
</dbReference>
<dbReference type="PANTHER" id="PTHR43691">
    <property type="entry name" value="URIDINE PHOSPHORYLASE"/>
    <property type="match status" value="1"/>
</dbReference>
<gene>
    <name evidence="2" type="ORF">TCARB_1394</name>
</gene>
<dbReference type="InterPro" id="IPR000845">
    <property type="entry name" value="Nucleoside_phosphorylase_d"/>
</dbReference>
<dbReference type="GO" id="GO:0009116">
    <property type="term" value="P:nucleoside metabolic process"/>
    <property type="evidence" value="ECO:0007669"/>
    <property type="project" value="InterPro"/>
</dbReference>
<dbReference type="EMBL" id="CP007493">
    <property type="protein sequence ID" value="AJB42440.1"/>
    <property type="molecule type" value="Genomic_DNA"/>
</dbReference>
<dbReference type="GO" id="GO:0005829">
    <property type="term" value="C:cytosol"/>
    <property type="evidence" value="ECO:0007669"/>
    <property type="project" value="TreeGrafter"/>
</dbReference>
<protein>
    <submittedName>
        <fullName evidence="2">Purine nucleoside phosphorylase</fullName>
        <ecNumber evidence="2">2.4.2.1</ecNumber>
    </submittedName>
</protein>
<evidence type="ECO:0000313" key="3">
    <source>
        <dbReference type="Proteomes" id="UP000266720"/>
    </source>
</evidence>
<dbReference type="GO" id="GO:0004731">
    <property type="term" value="F:purine-nucleoside phosphorylase activity"/>
    <property type="evidence" value="ECO:0007669"/>
    <property type="project" value="UniProtKB-EC"/>
</dbReference>
<dbReference type="SUPFAM" id="SSF53167">
    <property type="entry name" value="Purine and uridine phosphorylases"/>
    <property type="match status" value="1"/>
</dbReference>
<feature type="domain" description="Nucleoside phosphorylase" evidence="1">
    <location>
        <begin position="25"/>
        <end position="230"/>
    </location>
</feature>
<keyword evidence="2" id="KW-0808">Transferase</keyword>
<reference evidence="3" key="1">
    <citation type="book" date="2010" name="EXTREMOPHILES" publisher="0:0-0">
        <title>Complete genome sequences of ten hyperthermophilic archaea reveal their metabolic capabilities and possible ecological roles.</title>
        <editorList>
            <person name="?"/>
        </editorList>
        <authorList>
            <person name="Ravin N.V."/>
            <person name="Mardanov A.V."/>
            <person name="Bonch-Osmolovskaya E.A."/>
            <person name="Skryabin K.G."/>
        </authorList>
    </citation>
    <scope>NUCLEOTIDE SEQUENCE [LARGE SCALE GENOMIC DNA]</scope>
    <source>
        <strain evidence="3">1505</strain>
    </source>
</reference>
<dbReference type="STRING" id="697581.TCARB_1394"/>
<dbReference type="GeneID" id="16572958"/>
<evidence type="ECO:0000313" key="2">
    <source>
        <dbReference type="EMBL" id="AJB42440.1"/>
    </source>
</evidence>
<name>A0A3G1A678_9CREN</name>
<dbReference type="Proteomes" id="UP000266720">
    <property type="component" value="Chromosome"/>
</dbReference>
<dbReference type="CDD" id="cd17764">
    <property type="entry name" value="MTAP_SsMTAPI_like"/>
    <property type="match status" value="1"/>
</dbReference>
<evidence type="ECO:0000259" key="1">
    <source>
        <dbReference type="Pfam" id="PF01048"/>
    </source>
</evidence>
<accession>A0A3G1A678</accession>
<dbReference type="InterPro" id="IPR035994">
    <property type="entry name" value="Nucleoside_phosphorylase_sf"/>
</dbReference>
<dbReference type="AlphaFoldDB" id="A0A3G1A678"/>
<dbReference type="KEGG" id="tcb:TCARB_1394"/>
<sequence length="243" mass="26416">MSFRNPLSKRVYHLKARPEQLSPKVLVAGDPDRIEIASSLLEDPVLVSRHRGFPVITGTYKGEKITLACHGIGAPSAAIVFEELAMLGAKIVIRAGTCGGLSPEAESGKIAVIEASAYENSGTLRQYFGEVSMPAYATPEVTLKIVEVLGEMGLEYHRGVALSHDAFHKVEENASRWGKLGIDFLEMESAALFTIGRYRGLKTGAMALIVDNMISGSELTEGREELELKMMKAGLEALRRLQI</sequence>
<dbReference type="EC" id="2.4.2.1" evidence="2"/>
<dbReference type="Gene3D" id="3.40.50.1580">
    <property type="entry name" value="Nucleoside phosphorylase domain"/>
    <property type="match status" value="1"/>
</dbReference>